<sequence>MTIAGSPRSLAAPTGPASLQQRRVKSSNGSHGVRAGNSQEQQQALPQAEDPLLQSMQRSSVQQQSWQQRQQQQQRRKGRQPRQQQQQQQQQRPRPPAVVGQASSKQMPASRFADCSSYQAVLTALQLEQQQQQQQQQQKGQQQQLQLSAADMLSLMEQLAAIGRAHSAGAASSSSSSSSNSVFVEDQALQQLLSLAYDLLDTHASCETPPPQPATATPAKPSPAAAAAAAAPLRPRDLLRCISCLASLKYSMPGRLSHLLEAGPAGGRAGLAGLRMQQLAGLAGSLARAGVRPSNAWLVGLMQEAQAKLQSAQLSQLSQLLAGLVKMGVKPAASWLACLEEQAVACLVEQAVRVQVTQGQRQQQQQLDDNAAAEGGSSNLRRSSSSNNSRSPAGCRLHDVAQLLAAFAEARHSPAPQLAAALWGATADSLAAADVAALVELLTALGELQLVPPGSWMQQYYCSTTSHLGQYRPWQLAASAAAVGKLVQAGRSGTSQPTILQQQNAAAADETRAAEWVSAVLQQVQRQLPAFAARDLAALLSGLAALQLPLAASQLAAICSEAQQKLPRLNTAGLAALLTAVVNLQQQQQQQQQQASGGSAAVAELLTAEWAGAFLRETAAKLPVFPADDLAAVLLALRASGLQPSALWLQAAAAQLASKLTLLQPSGVVAVLDALHSMGHSADGSWAGSAMAALEPRLVELQAGELELLLRTLLALQVQPSAGFVDAARWAAQQLGQQGLGGQQSGSVDGESSDGEVCVEACLQLLLQLESGGGMAGQATPVASSVA</sequence>
<feature type="compositionally biased region" description="Low complexity" evidence="1">
    <location>
        <begin position="54"/>
        <end position="73"/>
    </location>
</feature>
<evidence type="ECO:0000256" key="1">
    <source>
        <dbReference type="SAM" id="MobiDB-lite"/>
    </source>
</evidence>
<name>A0A383WE98_TETOB</name>
<feature type="region of interest" description="Disordered" evidence="1">
    <location>
        <begin position="1"/>
        <end position="111"/>
    </location>
</feature>
<feature type="region of interest" description="Disordered" evidence="1">
    <location>
        <begin position="361"/>
        <end position="393"/>
    </location>
</feature>
<feature type="compositionally biased region" description="Low complexity" evidence="1">
    <location>
        <begin position="81"/>
        <end position="92"/>
    </location>
</feature>
<dbReference type="Proteomes" id="UP000256970">
    <property type="component" value="Unassembled WGS sequence"/>
</dbReference>
<dbReference type="AlphaFoldDB" id="A0A383WE98"/>
<keyword evidence="3" id="KW-1185">Reference proteome</keyword>
<evidence type="ECO:0000313" key="2">
    <source>
        <dbReference type="EMBL" id="SZX75439.1"/>
    </source>
</evidence>
<dbReference type="EMBL" id="FNXT01001234">
    <property type="protein sequence ID" value="SZX75439.1"/>
    <property type="molecule type" value="Genomic_DNA"/>
</dbReference>
<feature type="compositionally biased region" description="Polar residues" evidence="1">
    <location>
        <begin position="17"/>
        <end position="45"/>
    </location>
</feature>
<proteinExistence type="predicted"/>
<reference evidence="2 3" key="1">
    <citation type="submission" date="2016-10" db="EMBL/GenBank/DDBJ databases">
        <authorList>
            <person name="Cai Z."/>
        </authorList>
    </citation>
    <scope>NUCLEOTIDE SEQUENCE [LARGE SCALE GENOMIC DNA]</scope>
</reference>
<gene>
    <name evidence="2" type="ORF">BQ4739_LOCUS15731</name>
</gene>
<protein>
    <submittedName>
        <fullName evidence="2">Uncharacterized protein</fullName>
    </submittedName>
</protein>
<organism evidence="2 3">
    <name type="scientific">Tetradesmus obliquus</name>
    <name type="common">Green alga</name>
    <name type="synonym">Acutodesmus obliquus</name>
    <dbReference type="NCBI Taxonomy" id="3088"/>
    <lineage>
        <taxon>Eukaryota</taxon>
        <taxon>Viridiplantae</taxon>
        <taxon>Chlorophyta</taxon>
        <taxon>core chlorophytes</taxon>
        <taxon>Chlorophyceae</taxon>
        <taxon>CS clade</taxon>
        <taxon>Sphaeropleales</taxon>
        <taxon>Scenedesmaceae</taxon>
        <taxon>Tetradesmus</taxon>
    </lineage>
</organism>
<accession>A0A383WE98</accession>
<feature type="region of interest" description="Disordered" evidence="1">
    <location>
        <begin position="204"/>
        <end position="228"/>
    </location>
</feature>
<evidence type="ECO:0000313" key="3">
    <source>
        <dbReference type="Proteomes" id="UP000256970"/>
    </source>
</evidence>
<feature type="compositionally biased region" description="Low complexity" evidence="1">
    <location>
        <begin position="377"/>
        <end position="391"/>
    </location>
</feature>
<feature type="compositionally biased region" description="Low complexity" evidence="1">
    <location>
        <begin position="214"/>
        <end position="228"/>
    </location>
</feature>